<keyword evidence="3" id="KW-0902">Two-component regulatory system</keyword>
<keyword evidence="4" id="KW-0175">Coiled coil</keyword>
<evidence type="ECO:0000259" key="5">
    <source>
        <dbReference type="PROSITE" id="PS50109"/>
    </source>
</evidence>
<evidence type="ECO:0000313" key="6">
    <source>
        <dbReference type="EMBL" id="QPJ66476.1"/>
    </source>
</evidence>
<keyword evidence="1" id="KW-0808">Transferase</keyword>
<dbReference type="SMART" id="SM00387">
    <property type="entry name" value="HATPase_c"/>
    <property type="match status" value="1"/>
</dbReference>
<dbReference type="PANTHER" id="PTHR24421">
    <property type="entry name" value="NITRATE/NITRITE SENSOR PROTEIN NARX-RELATED"/>
    <property type="match status" value="1"/>
</dbReference>
<dbReference type="GO" id="GO:0000155">
    <property type="term" value="F:phosphorelay sensor kinase activity"/>
    <property type="evidence" value="ECO:0007669"/>
    <property type="project" value="InterPro"/>
</dbReference>
<dbReference type="KEGG" id="nva:G3M78_14150"/>
<dbReference type="InterPro" id="IPR003594">
    <property type="entry name" value="HATPase_dom"/>
</dbReference>
<reference evidence="7" key="1">
    <citation type="submission" date="2020-02" db="EMBL/GenBank/DDBJ databases">
        <title>Genomic and physiological characterization of two novel Nitrospinaceae genera.</title>
        <authorList>
            <person name="Mueller A.J."/>
            <person name="Jung M.-Y."/>
            <person name="Strachan C.R."/>
            <person name="Herbold C.W."/>
            <person name="Kirkegaard R.H."/>
            <person name="Daims H."/>
        </authorList>
    </citation>
    <scope>NUCLEOTIDE SEQUENCE [LARGE SCALE GENOMIC DNA]</scope>
</reference>
<dbReference type="Pfam" id="PF13185">
    <property type="entry name" value="GAF_2"/>
    <property type="match status" value="1"/>
</dbReference>
<gene>
    <name evidence="6" type="ORF">G3M78_14150</name>
</gene>
<dbReference type="InterPro" id="IPR050482">
    <property type="entry name" value="Sensor_HK_TwoCompSys"/>
</dbReference>
<dbReference type="GO" id="GO:0016020">
    <property type="term" value="C:membrane"/>
    <property type="evidence" value="ECO:0007669"/>
    <property type="project" value="InterPro"/>
</dbReference>
<evidence type="ECO:0000256" key="2">
    <source>
        <dbReference type="ARBA" id="ARBA00022777"/>
    </source>
</evidence>
<name>A0A7T0C4N5_9BACT</name>
<keyword evidence="2 6" id="KW-0418">Kinase</keyword>
<dbReference type="InterPro" id="IPR029016">
    <property type="entry name" value="GAF-like_dom_sf"/>
</dbReference>
<sequence>METEKKDHLINHEYQTLHEVVKALNQPGDIKSILESALRAITQFEEIKVQRKAGIFLADEAGKVLNLFAVIGDLSEEFMEKEKVVPYGSCLCGRAAESGELLMSESCFTDPRHERTFTDMTAHGHYIVPMKLHDRLVGIMFLYTNTEPSWYKHSQEVLLSIGGLMAHAVQSRQESRELEDYKNRLVEMVHAQTKSLVTANRDLEQKIEEKTRLSQRLEASARKLRDLGNHIQSIREEEKTRIAREVHDELGQALTGLKMDLAFLESDCAKDAEALKKIAQMKQATDATMRSVQRISAELRPVMLDTFGLWEAVSSQLEEFQKRSGLKTELKGSLDGMESDPELETILFRIFQETLTNVLRHADASRVSVCFSLENESVIMKVSDNGKGLDLKKTEDAQSLGILGMRERALMRNGSVEFENERGALVTVRIPLNARRRVDES</sequence>
<dbReference type="PROSITE" id="PS50109">
    <property type="entry name" value="HIS_KIN"/>
    <property type="match status" value="1"/>
</dbReference>
<accession>A0A7T0C4N5</accession>
<dbReference type="InterPro" id="IPR036890">
    <property type="entry name" value="HATPase_C_sf"/>
</dbReference>
<dbReference type="SUPFAM" id="SSF55781">
    <property type="entry name" value="GAF domain-like"/>
    <property type="match status" value="1"/>
</dbReference>
<evidence type="ECO:0000256" key="4">
    <source>
        <dbReference type="SAM" id="Coils"/>
    </source>
</evidence>
<dbReference type="InterPro" id="IPR005467">
    <property type="entry name" value="His_kinase_dom"/>
</dbReference>
<dbReference type="SUPFAM" id="SSF55874">
    <property type="entry name" value="ATPase domain of HSP90 chaperone/DNA topoisomerase II/histidine kinase"/>
    <property type="match status" value="1"/>
</dbReference>
<dbReference type="Gene3D" id="3.30.450.40">
    <property type="match status" value="1"/>
</dbReference>
<evidence type="ECO:0000256" key="1">
    <source>
        <dbReference type="ARBA" id="ARBA00022679"/>
    </source>
</evidence>
<dbReference type="Gene3D" id="1.20.5.1930">
    <property type="match status" value="1"/>
</dbReference>
<feature type="domain" description="Histidine kinase" evidence="5">
    <location>
        <begin position="245"/>
        <end position="434"/>
    </location>
</feature>
<dbReference type="Pfam" id="PF07730">
    <property type="entry name" value="HisKA_3"/>
    <property type="match status" value="1"/>
</dbReference>
<dbReference type="Proteomes" id="UP000594464">
    <property type="component" value="Chromosome"/>
</dbReference>
<dbReference type="InterPro" id="IPR003018">
    <property type="entry name" value="GAF"/>
</dbReference>
<protein>
    <submittedName>
        <fullName evidence="6">GAF domain-containing sensor histidine kinase</fullName>
    </submittedName>
</protein>
<dbReference type="InterPro" id="IPR011712">
    <property type="entry name" value="Sig_transdc_His_kin_sub3_dim/P"/>
</dbReference>
<dbReference type="PANTHER" id="PTHR24421:SF59">
    <property type="entry name" value="OXYGEN SENSOR HISTIDINE KINASE NREB"/>
    <property type="match status" value="1"/>
</dbReference>
<dbReference type="Pfam" id="PF02518">
    <property type="entry name" value="HATPase_c"/>
    <property type="match status" value="1"/>
</dbReference>
<evidence type="ECO:0000256" key="3">
    <source>
        <dbReference type="ARBA" id="ARBA00023012"/>
    </source>
</evidence>
<feature type="coiled-coil region" evidence="4">
    <location>
        <begin position="196"/>
        <end position="237"/>
    </location>
</feature>
<dbReference type="EMBL" id="CP048620">
    <property type="protein sequence ID" value="QPJ66476.1"/>
    <property type="molecule type" value="Genomic_DNA"/>
</dbReference>
<dbReference type="GO" id="GO:0046983">
    <property type="term" value="F:protein dimerization activity"/>
    <property type="evidence" value="ECO:0007669"/>
    <property type="project" value="InterPro"/>
</dbReference>
<dbReference type="AlphaFoldDB" id="A0A7T0C4N5"/>
<evidence type="ECO:0000313" key="7">
    <source>
        <dbReference type="Proteomes" id="UP000594464"/>
    </source>
</evidence>
<organism evidence="6 7">
    <name type="scientific">Candidatus Nitrohelix vancouverensis</name>
    <dbReference type="NCBI Taxonomy" id="2705534"/>
    <lineage>
        <taxon>Bacteria</taxon>
        <taxon>Pseudomonadati</taxon>
        <taxon>Nitrospinota/Tectimicrobiota group</taxon>
        <taxon>Nitrospinota</taxon>
        <taxon>Nitrospinia</taxon>
        <taxon>Nitrospinales</taxon>
        <taxon>Nitrospinaceae</taxon>
        <taxon>Candidatus Nitrohelix</taxon>
    </lineage>
</organism>
<dbReference type="Gene3D" id="3.30.565.10">
    <property type="entry name" value="Histidine kinase-like ATPase, C-terminal domain"/>
    <property type="match status" value="1"/>
</dbReference>
<dbReference type="CDD" id="cd16917">
    <property type="entry name" value="HATPase_UhpB-NarQ-NarX-like"/>
    <property type="match status" value="1"/>
</dbReference>
<proteinExistence type="predicted"/>